<feature type="compositionally biased region" description="Polar residues" evidence="2">
    <location>
        <begin position="603"/>
        <end position="619"/>
    </location>
</feature>
<protein>
    <submittedName>
        <fullName evidence="3">Uncharacterized protein</fullName>
    </submittedName>
</protein>
<feature type="compositionally biased region" description="Low complexity" evidence="2">
    <location>
        <begin position="681"/>
        <end position="697"/>
    </location>
</feature>
<evidence type="ECO:0000313" key="3">
    <source>
        <dbReference type="EMBL" id="CAG9335707.1"/>
    </source>
</evidence>
<dbReference type="AlphaFoldDB" id="A0AAU9K9L9"/>
<dbReference type="EMBL" id="CAJZBQ010000062">
    <property type="protein sequence ID" value="CAG9335707.1"/>
    <property type="molecule type" value="Genomic_DNA"/>
</dbReference>
<sequence>MNTFNYSQIFKTAEKTKEESDRDSKLRKVTEMLDEDFEMSQMKSRSISTSQITDRQSLTKTFNKLLFKNQKKAKEIEELKEIIENFKKANNPIEFQRKKSEFSLVEMQSSINSRYIVTETEKSEYIEKLKNEIEKINEKHDQEYFMTEQLVSMKAKAKQSIINMKKKVWEIQINCESARKYETRASIMERVADNDKIRTSFNNTLQRLTIKTERRNRQDKLSFLAQKETVLKKDIEELALKFAEDTVKNDDQKEFRTVLSQDLKEVLLDHDELRAMSQKIQSKLEVYEDVFRHVKELTKKSKCLDGGLENPGILPQDVVNCFGRMISIETKLKERFEDLTSIHNKLKYKCDRITNTLSKLKKSEENSVNVDDIKKRVKGIRPRNASEGVTLTDLIVSWDTLTDDTGKHELIEKYEKVSAFTGKFLSETCSKVLSTLQNLFMHTNDIKSQEILHGNSTFLTEFQEPPSAAPKSPIKSLDFFINENSILRQKIEISLKSLLRFLSGHAELTTEIGESIKSYDIPEQKEAKIIEVLSFPVSKHNSKAISGLITSAIKMKIQELITKKVSKPSGLKEVFDDFVKRFKICEINMNTLNTEDLVDETDPQSPLNSGHNANESAGSPRSRKKKKISLPKLYQMPSNKDRRSVIQEIKLIESKIDEVKKQHNKERTSRRKENKREGFMSRLSSDKSLPSLSQSGSEALFRTYSHMSTGRR</sequence>
<evidence type="ECO:0000313" key="4">
    <source>
        <dbReference type="Proteomes" id="UP001162131"/>
    </source>
</evidence>
<proteinExistence type="predicted"/>
<name>A0AAU9K9L9_9CILI</name>
<comment type="caution">
    <text evidence="3">The sequence shown here is derived from an EMBL/GenBank/DDBJ whole genome shotgun (WGS) entry which is preliminary data.</text>
</comment>
<gene>
    <name evidence="3" type="ORF">BSTOLATCC_MIC64170</name>
</gene>
<feature type="region of interest" description="Disordered" evidence="2">
    <location>
        <begin position="659"/>
        <end position="712"/>
    </location>
</feature>
<organism evidence="3 4">
    <name type="scientific">Blepharisma stoltei</name>
    <dbReference type="NCBI Taxonomy" id="1481888"/>
    <lineage>
        <taxon>Eukaryota</taxon>
        <taxon>Sar</taxon>
        <taxon>Alveolata</taxon>
        <taxon>Ciliophora</taxon>
        <taxon>Postciliodesmatophora</taxon>
        <taxon>Heterotrichea</taxon>
        <taxon>Heterotrichida</taxon>
        <taxon>Blepharismidae</taxon>
        <taxon>Blepharisma</taxon>
    </lineage>
</organism>
<evidence type="ECO:0000256" key="1">
    <source>
        <dbReference type="SAM" id="Coils"/>
    </source>
</evidence>
<dbReference type="Proteomes" id="UP001162131">
    <property type="component" value="Unassembled WGS sequence"/>
</dbReference>
<feature type="coiled-coil region" evidence="1">
    <location>
        <begin position="119"/>
        <end position="146"/>
    </location>
</feature>
<accession>A0AAU9K9L9</accession>
<keyword evidence="1" id="KW-0175">Coiled coil</keyword>
<evidence type="ECO:0000256" key="2">
    <source>
        <dbReference type="SAM" id="MobiDB-lite"/>
    </source>
</evidence>
<reference evidence="3" key="1">
    <citation type="submission" date="2021-09" db="EMBL/GenBank/DDBJ databases">
        <authorList>
            <consortium name="AG Swart"/>
            <person name="Singh M."/>
            <person name="Singh A."/>
            <person name="Seah K."/>
            <person name="Emmerich C."/>
        </authorList>
    </citation>
    <scope>NUCLEOTIDE SEQUENCE</scope>
    <source>
        <strain evidence="3">ATCC30299</strain>
    </source>
</reference>
<feature type="region of interest" description="Disordered" evidence="2">
    <location>
        <begin position="596"/>
        <end position="641"/>
    </location>
</feature>
<keyword evidence="4" id="KW-1185">Reference proteome</keyword>